<dbReference type="EMBL" id="QTJU01000001">
    <property type="protein sequence ID" value="RFM30356.1"/>
    <property type="molecule type" value="Genomic_DNA"/>
</dbReference>
<comment type="caution">
    <text evidence="2">The sequence shown here is derived from an EMBL/GenBank/DDBJ whole genome shotgun (WGS) entry which is preliminary data.</text>
</comment>
<dbReference type="Gene3D" id="2.60.120.10">
    <property type="entry name" value="Jelly Rolls"/>
    <property type="match status" value="1"/>
</dbReference>
<organism evidence="2 3">
    <name type="scientific">Deminuibacter soli</name>
    <dbReference type="NCBI Taxonomy" id="2291815"/>
    <lineage>
        <taxon>Bacteria</taxon>
        <taxon>Pseudomonadati</taxon>
        <taxon>Bacteroidota</taxon>
        <taxon>Chitinophagia</taxon>
        <taxon>Chitinophagales</taxon>
        <taxon>Chitinophagaceae</taxon>
        <taxon>Deminuibacter</taxon>
    </lineage>
</organism>
<evidence type="ECO:0000313" key="2">
    <source>
        <dbReference type="EMBL" id="RFM30356.1"/>
    </source>
</evidence>
<protein>
    <submittedName>
        <fullName evidence="2">Crp/Fnr family transcriptional regulator</fullName>
    </submittedName>
</protein>
<proteinExistence type="predicted"/>
<keyword evidence="3" id="KW-1185">Reference proteome</keyword>
<accession>A0A3E1NQZ4</accession>
<dbReference type="CDD" id="cd00038">
    <property type="entry name" value="CAP_ED"/>
    <property type="match status" value="1"/>
</dbReference>
<dbReference type="InterPro" id="IPR014710">
    <property type="entry name" value="RmlC-like_jellyroll"/>
</dbReference>
<reference evidence="2 3" key="1">
    <citation type="submission" date="2018-08" db="EMBL/GenBank/DDBJ databases">
        <title>Chitinophagaceae sp. K23C18032701, a novel bacterium isolated from forest soil.</title>
        <authorList>
            <person name="Wang C."/>
        </authorList>
    </citation>
    <scope>NUCLEOTIDE SEQUENCE [LARGE SCALE GENOMIC DNA]</scope>
    <source>
        <strain evidence="2 3">K23C18032701</strain>
    </source>
</reference>
<dbReference type="RefSeq" id="WP_116846111.1">
    <property type="nucleotide sequence ID" value="NZ_QTJU01000001.1"/>
</dbReference>
<dbReference type="OrthoDB" id="9152304at2"/>
<dbReference type="Pfam" id="PF00027">
    <property type="entry name" value="cNMP_binding"/>
    <property type="match status" value="1"/>
</dbReference>
<name>A0A3E1NQZ4_9BACT</name>
<dbReference type="SUPFAM" id="SSF51206">
    <property type="entry name" value="cAMP-binding domain-like"/>
    <property type="match status" value="1"/>
</dbReference>
<dbReference type="InterPro" id="IPR000595">
    <property type="entry name" value="cNMP-bd_dom"/>
</dbReference>
<feature type="domain" description="Cyclic nucleotide-binding" evidence="1">
    <location>
        <begin position="14"/>
        <end position="133"/>
    </location>
</feature>
<dbReference type="Proteomes" id="UP000261284">
    <property type="component" value="Unassembled WGS sequence"/>
</dbReference>
<sequence length="193" mass="22414">MYALLRENLSRKANFTEEQFEQIEQAVQEEVRVKRKTKILSEGEPCNNIWFVLQGCFRTYTIDAKGLEHVIMFSFQDNWVNDLYSFTTGRPTLMNIEAIEDSVAIRFSKEGFEHLYAAVTPLERVMRLQIQNAYIALQRRHYATLSSSAEERYAELLQSQPGISQHVPLIYIASYLGITPESLSRIRKQLSLK</sequence>
<dbReference type="PROSITE" id="PS50042">
    <property type="entry name" value="CNMP_BINDING_3"/>
    <property type="match status" value="1"/>
</dbReference>
<gene>
    <name evidence="2" type="ORF">DXN05_05195</name>
</gene>
<dbReference type="InterPro" id="IPR018490">
    <property type="entry name" value="cNMP-bd_dom_sf"/>
</dbReference>
<evidence type="ECO:0000313" key="3">
    <source>
        <dbReference type="Proteomes" id="UP000261284"/>
    </source>
</evidence>
<evidence type="ECO:0000259" key="1">
    <source>
        <dbReference type="PROSITE" id="PS50042"/>
    </source>
</evidence>
<dbReference type="AlphaFoldDB" id="A0A3E1NQZ4"/>